<dbReference type="KEGG" id="rpod:E0E05_01300"/>
<dbReference type="InterPro" id="IPR017871">
    <property type="entry name" value="ABC_transporter-like_CS"/>
</dbReference>
<evidence type="ECO:0000256" key="4">
    <source>
        <dbReference type="ARBA" id="ARBA00022741"/>
    </source>
</evidence>
<evidence type="ECO:0000259" key="11">
    <source>
        <dbReference type="PROSITE" id="PS50929"/>
    </source>
</evidence>
<dbReference type="Pfam" id="PF00005">
    <property type="entry name" value="ABC_tran"/>
    <property type="match status" value="1"/>
</dbReference>
<feature type="transmembrane region" description="Helical" evidence="9">
    <location>
        <begin position="38"/>
        <end position="59"/>
    </location>
</feature>
<dbReference type="RefSeq" id="WP_131615050.1">
    <property type="nucleotide sequence ID" value="NZ_CP036532.1"/>
</dbReference>
<dbReference type="AlphaFoldDB" id="A0A4P6UYC0"/>
<dbReference type="PANTHER" id="PTHR24221">
    <property type="entry name" value="ATP-BINDING CASSETTE SUB-FAMILY B"/>
    <property type="match status" value="1"/>
</dbReference>
<dbReference type="GO" id="GO:0034040">
    <property type="term" value="F:ATPase-coupled lipid transmembrane transporter activity"/>
    <property type="evidence" value="ECO:0007669"/>
    <property type="project" value="TreeGrafter"/>
</dbReference>
<protein>
    <submittedName>
        <fullName evidence="12">ABC transporter ATP-binding protein</fullName>
    </submittedName>
</protein>
<evidence type="ECO:0000256" key="8">
    <source>
        <dbReference type="ARBA" id="ARBA00024725"/>
    </source>
</evidence>
<dbReference type="EMBL" id="CP036532">
    <property type="protein sequence ID" value="QBK29349.1"/>
    <property type="molecule type" value="Genomic_DNA"/>
</dbReference>
<dbReference type="SUPFAM" id="SSF52540">
    <property type="entry name" value="P-loop containing nucleoside triphosphate hydrolases"/>
    <property type="match status" value="1"/>
</dbReference>
<dbReference type="SUPFAM" id="SSF90123">
    <property type="entry name" value="ABC transporter transmembrane region"/>
    <property type="match status" value="1"/>
</dbReference>
<dbReference type="CDD" id="cd18552">
    <property type="entry name" value="ABC_6TM_MsbA_like"/>
    <property type="match status" value="1"/>
</dbReference>
<evidence type="ECO:0000259" key="10">
    <source>
        <dbReference type="PROSITE" id="PS50893"/>
    </source>
</evidence>
<dbReference type="SMART" id="SM00382">
    <property type="entry name" value="AAA"/>
    <property type="match status" value="1"/>
</dbReference>
<dbReference type="GO" id="GO:0005524">
    <property type="term" value="F:ATP binding"/>
    <property type="evidence" value="ECO:0007669"/>
    <property type="project" value="UniProtKB-KW"/>
</dbReference>
<dbReference type="InterPro" id="IPR003439">
    <property type="entry name" value="ABC_transporter-like_ATP-bd"/>
</dbReference>
<dbReference type="InterPro" id="IPR003593">
    <property type="entry name" value="AAA+_ATPase"/>
</dbReference>
<evidence type="ECO:0000313" key="13">
    <source>
        <dbReference type="Proteomes" id="UP000293719"/>
    </source>
</evidence>
<dbReference type="InterPro" id="IPR036640">
    <property type="entry name" value="ABC1_TM_sf"/>
</dbReference>
<keyword evidence="6 9" id="KW-1133">Transmembrane helix</keyword>
<feature type="transmembrane region" description="Helical" evidence="9">
    <location>
        <begin position="177"/>
        <end position="196"/>
    </location>
</feature>
<feature type="transmembrane region" description="Helical" evidence="9">
    <location>
        <begin position="264"/>
        <end position="283"/>
    </location>
</feature>
<comment type="similarity">
    <text evidence="2">Belongs to the ABC transporter superfamily.</text>
</comment>
<dbReference type="FunFam" id="3.40.50.300:FF:000218">
    <property type="entry name" value="Multidrug ABC transporter ATP-binding protein"/>
    <property type="match status" value="1"/>
</dbReference>
<dbReference type="Gene3D" id="1.20.1560.10">
    <property type="entry name" value="ABC transporter type 1, transmembrane domain"/>
    <property type="match status" value="1"/>
</dbReference>
<dbReference type="GO" id="GO:0140359">
    <property type="term" value="F:ABC-type transporter activity"/>
    <property type="evidence" value="ECO:0007669"/>
    <property type="project" value="InterPro"/>
</dbReference>
<accession>A0A4P6UYC0</accession>
<keyword evidence="13" id="KW-1185">Reference proteome</keyword>
<sequence>MSDGSQDSAAIRGGLGEGVIAVLRRILEENGREYARHYVLTIVCLVVIGLTTAFVAWITRDVVNEIFVRQRGELIFIISGTVVGVFLVRGLAMYVQAVVLARIGNDLVARYQTRVFDKLMKLGVDYFTEARSGHLAARIAENVNGIRDVLSLTLTALGRDLVSLIGLVFVMVTMDPILSLIVLAVAPILVLAVAWVTARMRSVVRETVELNARVVGTMQESVQGITVVKAFTMEDRLARRIGTIIDDARAKADRLAAITERVNPAAEVFAGLAVAGVIAYAGIRAVSEGQPPGSTFAFITALLLAADPARRLGQLKVNLEKAMVNARMIYEILDMPERQRDRHDAVPLEVSGGAVRFEDVDFSYADGTKVLHGLSFEAPAHRTTAIVGPSGAGKTTIISLLQRFYDIEAGTITIDGQDIAGVTLASLRGQMAFVSQQPYLFEGTIRENIRYGRPEATDDEIEEAARQANAHDFIMEQSAGYDTPVGENGVTLSGGQRQRLSIARAIVRNAPILLLDEATSALDNESEKLVQQALEEVMAGRTTIVIAHRLSTIVSADRIIVMDKGEVVETGTHAELASRKGGLYARLNLLGGGADQPGGHAAETEKERA</sequence>
<dbReference type="GO" id="GO:0016887">
    <property type="term" value="F:ATP hydrolysis activity"/>
    <property type="evidence" value="ECO:0007669"/>
    <property type="project" value="InterPro"/>
</dbReference>
<name>A0A4P6UYC0_9HYPH</name>
<dbReference type="InterPro" id="IPR027417">
    <property type="entry name" value="P-loop_NTPase"/>
</dbReference>
<evidence type="ECO:0000256" key="7">
    <source>
        <dbReference type="ARBA" id="ARBA00023136"/>
    </source>
</evidence>
<dbReference type="Pfam" id="PF00664">
    <property type="entry name" value="ABC_membrane"/>
    <property type="match status" value="1"/>
</dbReference>
<keyword evidence="4" id="KW-0547">Nucleotide-binding</keyword>
<evidence type="ECO:0000256" key="9">
    <source>
        <dbReference type="SAM" id="Phobius"/>
    </source>
</evidence>
<evidence type="ECO:0000256" key="1">
    <source>
        <dbReference type="ARBA" id="ARBA00004651"/>
    </source>
</evidence>
<feature type="transmembrane region" description="Helical" evidence="9">
    <location>
        <begin position="74"/>
        <end position="95"/>
    </location>
</feature>
<comment type="subcellular location">
    <subcellularLocation>
        <location evidence="1">Cell membrane</location>
        <topology evidence="1">Multi-pass membrane protein</topology>
    </subcellularLocation>
</comment>
<comment type="function">
    <text evidence="8">Part of an ABC transporter complex. Transmembrane domains (TMD) form a pore in the inner membrane and the ATP-binding domain (NBD) is responsible for energy generation.</text>
</comment>
<evidence type="ECO:0000256" key="2">
    <source>
        <dbReference type="ARBA" id="ARBA00005417"/>
    </source>
</evidence>
<dbReference type="PANTHER" id="PTHR24221:SF654">
    <property type="entry name" value="ATP-BINDING CASSETTE SUB-FAMILY B MEMBER 6"/>
    <property type="match status" value="1"/>
</dbReference>
<keyword evidence="3 9" id="KW-0812">Transmembrane</keyword>
<dbReference type="GO" id="GO:0005886">
    <property type="term" value="C:plasma membrane"/>
    <property type="evidence" value="ECO:0007669"/>
    <property type="project" value="UniProtKB-SubCell"/>
</dbReference>
<dbReference type="GeneID" id="90765917"/>
<feature type="domain" description="ABC transmembrane type-1" evidence="11">
    <location>
        <begin position="39"/>
        <end position="315"/>
    </location>
</feature>
<evidence type="ECO:0000256" key="5">
    <source>
        <dbReference type="ARBA" id="ARBA00022840"/>
    </source>
</evidence>
<gene>
    <name evidence="12" type="ORF">E0E05_01300</name>
</gene>
<organism evidence="12 13">
    <name type="scientific">Roseitalea porphyridii</name>
    <dbReference type="NCBI Taxonomy" id="1852022"/>
    <lineage>
        <taxon>Bacteria</taxon>
        <taxon>Pseudomonadati</taxon>
        <taxon>Pseudomonadota</taxon>
        <taxon>Alphaproteobacteria</taxon>
        <taxon>Hyphomicrobiales</taxon>
        <taxon>Ahrensiaceae</taxon>
        <taxon>Roseitalea</taxon>
    </lineage>
</organism>
<dbReference type="InterPro" id="IPR039421">
    <property type="entry name" value="Type_1_exporter"/>
</dbReference>
<dbReference type="Proteomes" id="UP000293719">
    <property type="component" value="Chromosome"/>
</dbReference>
<feature type="domain" description="ABC transporter" evidence="10">
    <location>
        <begin position="355"/>
        <end position="589"/>
    </location>
</feature>
<evidence type="ECO:0000256" key="6">
    <source>
        <dbReference type="ARBA" id="ARBA00022989"/>
    </source>
</evidence>
<evidence type="ECO:0000256" key="3">
    <source>
        <dbReference type="ARBA" id="ARBA00022692"/>
    </source>
</evidence>
<evidence type="ECO:0000313" key="12">
    <source>
        <dbReference type="EMBL" id="QBK29349.1"/>
    </source>
</evidence>
<dbReference type="PROSITE" id="PS00211">
    <property type="entry name" value="ABC_TRANSPORTER_1"/>
    <property type="match status" value="1"/>
</dbReference>
<dbReference type="Gene3D" id="3.40.50.300">
    <property type="entry name" value="P-loop containing nucleotide triphosphate hydrolases"/>
    <property type="match status" value="1"/>
</dbReference>
<dbReference type="OrthoDB" id="9804259at2"/>
<feature type="transmembrane region" description="Helical" evidence="9">
    <location>
        <begin position="149"/>
        <end position="171"/>
    </location>
</feature>
<keyword evidence="5 12" id="KW-0067">ATP-binding</keyword>
<dbReference type="PROSITE" id="PS50929">
    <property type="entry name" value="ABC_TM1F"/>
    <property type="match status" value="1"/>
</dbReference>
<dbReference type="InterPro" id="IPR011527">
    <property type="entry name" value="ABC1_TM_dom"/>
</dbReference>
<keyword evidence="7 9" id="KW-0472">Membrane</keyword>
<proteinExistence type="inferred from homology"/>
<dbReference type="PROSITE" id="PS50893">
    <property type="entry name" value="ABC_TRANSPORTER_2"/>
    <property type="match status" value="1"/>
</dbReference>
<reference evidence="12 13" key="1">
    <citation type="journal article" date="2017" name="Int. J. Syst. Evol. Microbiol.">
        <title>Roseitalea porphyridii gen. nov., sp. nov., isolated from a red alga, and reclassification of Hoeflea suaedae Chung et al. 2013 as Pseudohoeflea suaedae gen. nov., comb. nov.</title>
        <authorList>
            <person name="Hyeon J.W."/>
            <person name="Jeong S.E."/>
            <person name="Baek K."/>
            <person name="Jeon C.O."/>
        </authorList>
    </citation>
    <scope>NUCLEOTIDE SEQUENCE [LARGE SCALE GENOMIC DNA]</scope>
    <source>
        <strain evidence="12 13">MA7-20</strain>
    </source>
</reference>